<comment type="similarity">
    <text evidence="2">Belongs to the CPA3 antiporters (TC 2.A.63) subunit E family.</text>
</comment>
<evidence type="ECO:0000256" key="1">
    <source>
        <dbReference type="ARBA" id="ARBA00004651"/>
    </source>
</evidence>
<accession>A0ABQ3XHZ0</accession>
<evidence type="ECO:0000256" key="4">
    <source>
        <dbReference type="ARBA" id="ARBA00022692"/>
    </source>
</evidence>
<evidence type="ECO:0000256" key="6">
    <source>
        <dbReference type="ARBA" id="ARBA00023136"/>
    </source>
</evidence>
<name>A0ABQ3XHZ0_9ACTN</name>
<keyword evidence="4" id="KW-0812">Transmembrane</keyword>
<protein>
    <recommendedName>
        <fullName evidence="10">Na+/H+ antiporter subunit E</fullName>
    </recommendedName>
</protein>
<dbReference type="RefSeq" id="WP_203801544.1">
    <property type="nucleotide sequence ID" value="NZ_BAAAQE010000019.1"/>
</dbReference>
<sequence>MIARARDRFLALIALTVTWMLLWGVFSWLTLAGGLLVSALVLAVFPLPQVTFAGRLRPAGLLRFAIRFMTDLVVASAQLAWTAVGSRRVPRSAVLAVRLAVRSDLNMTLCAEAVSLVPGSLIVDTDRAAGILYIHVFDVDGDDDIERFRQDVRDIEERIIRAVGSDTEIALLTRLAPGRPARPLDHHEQSPRDHALDRHERPPGDHALGHHEQPPGNHALGHHEQSPGNHVPGHHEQPPGNHVRGHHEQPPSDHVPAGLDERESR</sequence>
<comment type="caution">
    <text evidence="8">The sequence shown here is derived from an EMBL/GenBank/DDBJ whole genome shotgun (WGS) entry which is preliminary data.</text>
</comment>
<evidence type="ECO:0000256" key="2">
    <source>
        <dbReference type="ARBA" id="ARBA00006228"/>
    </source>
</evidence>
<dbReference type="InterPro" id="IPR002758">
    <property type="entry name" value="Cation_antiport_E"/>
</dbReference>
<evidence type="ECO:0000256" key="7">
    <source>
        <dbReference type="SAM" id="MobiDB-lite"/>
    </source>
</evidence>
<keyword evidence="5" id="KW-1133">Transmembrane helix</keyword>
<evidence type="ECO:0000256" key="5">
    <source>
        <dbReference type="ARBA" id="ARBA00022989"/>
    </source>
</evidence>
<keyword evidence="3" id="KW-1003">Cell membrane</keyword>
<dbReference type="NCBIfam" id="NF006521">
    <property type="entry name" value="PRK08965.1-5"/>
    <property type="match status" value="1"/>
</dbReference>
<evidence type="ECO:0000313" key="9">
    <source>
        <dbReference type="Proteomes" id="UP000612282"/>
    </source>
</evidence>
<dbReference type="PANTHER" id="PTHR34584:SF1">
    <property type="entry name" value="NA(+)_H(+) ANTIPORTER SUBUNIT E1"/>
    <property type="match status" value="1"/>
</dbReference>
<dbReference type="PANTHER" id="PTHR34584">
    <property type="entry name" value="NA(+)/H(+) ANTIPORTER SUBUNIT E1"/>
    <property type="match status" value="1"/>
</dbReference>
<feature type="region of interest" description="Disordered" evidence="7">
    <location>
        <begin position="178"/>
        <end position="265"/>
    </location>
</feature>
<proteinExistence type="inferred from homology"/>
<dbReference type="Pfam" id="PF01899">
    <property type="entry name" value="MNHE"/>
    <property type="match status" value="1"/>
</dbReference>
<evidence type="ECO:0000313" key="8">
    <source>
        <dbReference type="EMBL" id="GID58035.1"/>
    </source>
</evidence>
<dbReference type="EMBL" id="BOMG01000080">
    <property type="protein sequence ID" value="GID58035.1"/>
    <property type="molecule type" value="Genomic_DNA"/>
</dbReference>
<evidence type="ECO:0008006" key="10">
    <source>
        <dbReference type="Google" id="ProtNLM"/>
    </source>
</evidence>
<keyword evidence="6" id="KW-0472">Membrane</keyword>
<reference evidence="8 9" key="1">
    <citation type="submission" date="2021-01" db="EMBL/GenBank/DDBJ databases">
        <title>Whole genome shotgun sequence of Actinoplanes couchii NBRC 106145.</title>
        <authorList>
            <person name="Komaki H."/>
            <person name="Tamura T."/>
        </authorList>
    </citation>
    <scope>NUCLEOTIDE SEQUENCE [LARGE SCALE GENOMIC DNA]</scope>
    <source>
        <strain evidence="8 9">NBRC 106145</strain>
    </source>
</reference>
<feature type="compositionally biased region" description="Basic and acidic residues" evidence="7">
    <location>
        <begin position="182"/>
        <end position="213"/>
    </location>
</feature>
<dbReference type="Proteomes" id="UP000612282">
    <property type="component" value="Unassembled WGS sequence"/>
</dbReference>
<evidence type="ECO:0000256" key="3">
    <source>
        <dbReference type="ARBA" id="ARBA00022475"/>
    </source>
</evidence>
<organism evidence="8 9">
    <name type="scientific">Actinoplanes couchii</name>
    <dbReference type="NCBI Taxonomy" id="403638"/>
    <lineage>
        <taxon>Bacteria</taxon>
        <taxon>Bacillati</taxon>
        <taxon>Actinomycetota</taxon>
        <taxon>Actinomycetes</taxon>
        <taxon>Micromonosporales</taxon>
        <taxon>Micromonosporaceae</taxon>
        <taxon>Actinoplanes</taxon>
    </lineage>
</organism>
<gene>
    <name evidence="8" type="ORF">Aco03nite_064390</name>
</gene>
<comment type="subcellular location">
    <subcellularLocation>
        <location evidence="1">Cell membrane</location>
        <topology evidence="1">Multi-pass membrane protein</topology>
    </subcellularLocation>
</comment>
<keyword evidence="9" id="KW-1185">Reference proteome</keyword>